<dbReference type="Gene3D" id="6.10.140.1320">
    <property type="match status" value="1"/>
</dbReference>
<dbReference type="Pfam" id="PF04588">
    <property type="entry name" value="HIG_1_N"/>
    <property type="match status" value="1"/>
</dbReference>
<feature type="transmembrane region" description="Helical" evidence="4">
    <location>
        <begin position="6"/>
        <end position="24"/>
    </location>
</feature>
<gene>
    <name evidence="6" type="ORF">LA66_19830</name>
</gene>
<comment type="caution">
    <text evidence="6">The sequence shown here is derived from an EMBL/GenBank/DDBJ whole genome shotgun (WGS) entry which is preliminary data.</text>
</comment>
<evidence type="ECO:0000256" key="3">
    <source>
        <dbReference type="ARBA" id="ARBA00023136"/>
    </source>
</evidence>
<organism evidence="6 7">
    <name type="scientific">Aureimonas altamirensis</name>
    <dbReference type="NCBI Taxonomy" id="370622"/>
    <lineage>
        <taxon>Bacteria</taxon>
        <taxon>Pseudomonadati</taxon>
        <taxon>Pseudomonadota</taxon>
        <taxon>Alphaproteobacteria</taxon>
        <taxon>Hyphomicrobiales</taxon>
        <taxon>Aurantimonadaceae</taxon>
        <taxon>Aureimonas</taxon>
    </lineage>
</organism>
<keyword evidence="2 4" id="KW-1133">Transmembrane helix</keyword>
<accession>A0A0B1PX00</accession>
<dbReference type="RefSeq" id="WP_039196037.1">
    <property type="nucleotide sequence ID" value="NZ_JAMQCO010000012.1"/>
</dbReference>
<feature type="domain" description="HIG1" evidence="5">
    <location>
        <begin position="1"/>
        <end position="62"/>
    </location>
</feature>
<evidence type="ECO:0000313" key="6">
    <source>
        <dbReference type="EMBL" id="KHJ53068.1"/>
    </source>
</evidence>
<dbReference type="PROSITE" id="PS51503">
    <property type="entry name" value="HIG1"/>
    <property type="match status" value="1"/>
</dbReference>
<dbReference type="NCBIfam" id="NF033233">
    <property type="entry name" value="twin_helix"/>
    <property type="match status" value="1"/>
</dbReference>
<proteinExistence type="predicted"/>
<feature type="transmembrane region" description="Helical" evidence="4">
    <location>
        <begin position="44"/>
        <end position="61"/>
    </location>
</feature>
<keyword evidence="1 4" id="KW-0812">Transmembrane</keyword>
<evidence type="ECO:0000259" key="5">
    <source>
        <dbReference type="PROSITE" id="PS51503"/>
    </source>
</evidence>
<dbReference type="STRING" id="370622.LA66_19830"/>
<evidence type="ECO:0000256" key="1">
    <source>
        <dbReference type="ARBA" id="ARBA00022692"/>
    </source>
</evidence>
<evidence type="ECO:0000256" key="2">
    <source>
        <dbReference type="ARBA" id="ARBA00022989"/>
    </source>
</evidence>
<evidence type="ECO:0000313" key="7">
    <source>
        <dbReference type="Proteomes" id="UP000030826"/>
    </source>
</evidence>
<dbReference type="EMBL" id="JRFJ01000008">
    <property type="protein sequence ID" value="KHJ53068.1"/>
    <property type="molecule type" value="Genomic_DNA"/>
</dbReference>
<dbReference type="AlphaFoldDB" id="A0A0B1PX00"/>
<reference evidence="6 7" key="1">
    <citation type="submission" date="2014-09" db="EMBL/GenBank/DDBJ databases">
        <title>Isolation and characterization of Aurantimonas altamirensis ON-56566 from clinical sample following a dog bite.</title>
        <authorList>
            <person name="Eshaghi A."/>
            <person name="Li A."/>
            <person name="Shahinas D."/>
            <person name="Bahn P."/>
            <person name="Kus J.V."/>
            <person name="Patel S.N."/>
        </authorList>
    </citation>
    <scope>NUCLEOTIDE SEQUENCE [LARGE SCALE GENOMIC DNA]</scope>
    <source>
        <strain evidence="6 7">ON-56566</strain>
    </source>
</reference>
<name>A0A0B1PX00_9HYPH</name>
<protein>
    <recommendedName>
        <fullName evidence="5">HIG1 domain-containing protein</fullName>
    </recommendedName>
</protein>
<keyword evidence="3 4" id="KW-0472">Membrane</keyword>
<dbReference type="Proteomes" id="UP000030826">
    <property type="component" value="Unassembled WGS sequence"/>
</dbReference>
<sequence length="62" mass="6730">MSSFLTYLALAVMLAVVAVLVAGLRNMLVGGPGNRSQKLMRLRVMLQAIAVLIIVIFLVFAR</sequence>
<dbReference type="InterPro" id="IPR007667">
    <property type="entry name" value="Hypoxia_induced_domain"/>
</dbReference>
<evidence type="ECO:0000256" key="4">
    <source>
        <dbReference type="SAM" id="Phobius"/>
    </source>
</evidence>